<accession>A0A235BW26</accession>
<dbReference type="EMBL" id="NOZP01000078">
    <property type="protein sequence ID" value="OYD15957.1"/>
    <property type="molecule type" value="Genomic_DNA"/>
</dbReference>
<evidence type="ECO:0000313" key="1">
    <source>
        <dbReference type="EMBL" id="OYD15957.1"/>
    </source>
</evidence>
<evidence type="ECO:0000313" key="2">
    <source>
        <dbReference type="Proteomes" id="UP000215559"/>
    </source>
</evidence>
<evidence type="ECO:0008006" key="3">
    <source>
        <dbReference type="Google" id="ProtNLM"/>
    </source>
</evidence>
<comment type="caution">
    <text evidence="1">The sequence shown here is derived from an EMBL/GenBank/DDBJ whole genome shotgun (WGS) entry which is preliminary data.</text>
</comment>
<gene>
    <name evidence="1" type="ORF">CH330_03975</name>
</gene>
<name>A0A235BW26_UNCW3</name>
<sequence length="83" mass="9394">TFYVPARKSSLQKPGYAEMIERIPGLKDELAQLDYMSFEPKSEEWFNGRKVLGEGLEKVMRGQMSAKAALDEAAAKVEKELKK</sequence>
<dbReference type="Gene3D" id="3.40.190.10">
    <property type="entry name" value="Periplasmic binding protein-like II"/>
    <property type="match status" value="1"/>
</dbReference>
<protein>
    <recommendedName>
        <fullName evidence="3">Sugar ABC transporter substrate-binding protein</fullName>
    </recommendedName>
</protein>
<proteinExistence type="predicted"/>
<dbReference type="AlphaFoldDB" id="A0A235BW26"/>
<feature type="non-terminal residue" evidence="1">
    <location>
        <position position="1"/>
    </location>
</feature>
<dbReference type="Proteomes" id="UP000215559">
    <property type="component" value="Unassembled WGS sequence"/>
</dbReference>
<organism evidence="1 2">
    <name type="scientific">candidate division WOR-3 bacterium JGI_Cruoil_03_51_56</name>
    <dbReference type="NCBI Taxonomy" id="1973747"/>
    <lineage>
        <taxon>Bacteria</taxon>
        <taxon>Bacteria division WOR-3</taxon>
    </lineage>
</organism>
<dbReference type="SUPFAM" id="SSF53850">
    <property type="entry name" value="Periplasmic binding protein-like II"/>
    <property type="match status" value="1"/>
</dbReference>
<reference evidence="1 2" key="1">
    <citation type="submission" date="2017-07" db="EMBL/GenBank/DDBJ databases">
        <title>Recovery of genomes from metagenomes via a dereplication, aggregation, and scoring strategy.</title>
        <authorList>
            <person name="Sieber C.M."/>
            <person name="Probst A.J."/>
            <person name="Sharrar A."/>
            <person name="Thomas B.C."/>
            <person name="Hess M."/>
            <person name="Tringe S.G."/>
            <person name="Banfield J.F."/>
        </authorList>
    </citation>
    <scope>NUCLEOTIDE SEQUENCE [LARGE SCALE GENOMIC DNA]</scope>
    <source>
        <strain evidence="1">JGI_Cruoil_03_51_56</strain>
    </source>
</reference>